<dbReference type="CDD" id="cd17932">
    <property type="entry name" value="DEXQc_UvrD"/>
    <property type="match status" value="1"/>
</dbReference>
<comment type="catalytic activity">
    <reaction evidence="14">
        <text>ATP + H2O = ADP + phosphate + H(+)</text>
        <dbReference type="Rhea" id="RHEA:13065"/>
        <dbReference type="ChEBI" id="CHEBI:15377"/>
        <dbReference type="ChEBI" id="CHEBI:15378"/>
        <dbReference type="ChEBI" id="CHEBI:30616"/>
        <dbReference type="ChEBI" id="CHEBI:43474"/>
        <dbReference type="ChEBI" id="CHEBI:456216"/>
        <dbReference type="EC" id="5.6.2.4"/>
    </reaction>
</comment>
<evidence type="ECO:0000256" key="9">
    <source>
        <dbReference type="ARBA" id="ARBA00023125"/>
    </source>
</evidence>
<dbReference type="InterPro" id="IPR011604">
    <property type="entry name" value="PDDEXK-like_dom_sf"/>
</dbReference>
<evidence type="ECO:0000256" key="3">
    <source>
        <dbReference type="ARBA" id="ARBA00022741"/>
    </source>
</evidence>
<organism evidence="18 19">
    <name type="scientific">candidate division WWE3 bacterium</name>
    <dbReference type="NCBI Taxonomy" id="2053526"/>
    <lineage>
        <taxon>Bacteria</taxon>
        <taxon>Katanobacteria</taxon>
    </lineage>
</organism>
<evidence type="ECO:0000259" key="17">
    <source>
        <dbReference type="PROSITE" id="PS51217"/>
    </source>
</evidence>
<evidence type="ECO:0000256" key="7">
    <source>
        <dbReference type="ARBA" id="ARBA00022839"/>
    </source>
</evidence>
<feature type="domain" description="UvrD-like helicase ATP-binding" evidence="16">
    <location>
        <begin position="1"/>
        <end position="299"/>
    </location>
</feature>
<dbReference type="InterPro" id="IPR013986">
    <property type="entry name" value="DExx_box_DNA_helicase_dom_sf"/>
</dbReference>
<dbReference type="EC" id="5.6.2.4" evidence="13"/>
<keyword evidence="7" id="KW-0269">Exonuclease</keyword>
<dbReference type="Gene3D" id="3.90.320.10">
    <property type="match status" value="1"/>
</dbReference>
<sequence length="970" mass="112194">MKLNEGQQKAVSFNTGPLMVVAGAGTGKTTVLTEKVKAIIESGIAKPSEILALTFTEKAAREMEERIDKALPMGYVQTWISTFHSFGEQILRQEAVNIGLDSGFQLLTQAEAQLFIKQHLYKFDLDYFRPLGNPLKFISGLSVHFSRLTDEDVSPERYLQWVEDLQKNPGEYAAEEVKKYKELAHAYQTYHELKNVEGLMDFGDLIFNTLKLFRQKPDVLKRYQQQFKYILVDEFQDTNFTQVELSVLLASAHQRITVFLDDDQSIYRFRGAAVYNAMDFRQHFPQAEIAVLTQNYRSVQPILDFSHQLISHNNPDRLEIKEHIDKKLMAERGTGSDPQIIWEERGENEADIVAQQIIALCGESKKYQFKDVAVLVRANSHADIFTHAFARKGIPFQFLGPGQLYNRPEIKDLLAYFRVITNIQDDMSLYRLLTKRFFGIDRRDIALLVSYAREHNYTLFETMEMLVQDESLLGIDAESLRKITKLLKVLKRHLDLLPDYGPGQLLYYFLEDTGLLSMYQKVDSEQKQQEVLNISRFFDEVKSFESRQTDPAVLDWLEYIEYVWAQGESPLASEIDWTEANAVNILTTHSAKGLEFPIVFLVNLVNDRFPTRNRKDQIPLPEALAKENAPEGDAHVQEERRLFYVGMTRAKDRLFLTGAKFYGENKRPKKLSGFVHEAMGEDLSKYLLPHALEQEELPLFGQFSSQDAVNIEESKAVSPHHVDYLTYSRLNSFQVCPMHYYLQYVLNLPTPTTGALSFGTTVHNTMKQFYQWVLLQKLESIPENQILIDQILEIYHQQWINRGFDSKEQQQQMKVNGQQWLQTYIENEFNPQVLPIEIEMPFNIKIKDLTVGGRIDRVDRYEDGTLEIIDYKTGKMKDEKQLQKDLQLAIYGLAATEKGIFNQPIDQLKLAYYFFEAGEKVSVNVTPERLENAKEEILEIKSQIEQSNFACSEDYLCQQGCEYDLFCNRA</sequence>
<dbReference type="PROSITE" id="PS51198">
    <property type="entry name" value="UVRD_HELICASE_ATP_BIND"/>
    <property type="match status" value="1"/>
</dbReference>
<evidence type="ECO:0000313" key="18">
    <source>
        <dbReference type="EMBL" id="MCA9390398.1"/>
    </source>
</evidence>
<keyword evidence="10" id="KW-0234">DNA repair</keyword>
<keyword evidence="2" id="KW-0540">Nuclease</keyword>
<keyword evidence="6 15" id="KW-0347">Helicase</keyword>
<comment type="catalytic activity">
    <reaction evidence="12">
        <text>Couples ATP hydrolysis with the unwinding of duplex DNA by translocating in the 3'-5' direction.</text>
        <dbReference type="EC" id="5.6.2.4"/>
    </reaction>
</comment>
<dbReference type="PANTHER" id="PTHR11070:SF48">
    <property type="entry name" value="ATP-DEPENDENT HELICASE_NUCLEASE SUBUNIT A"/>
    <property type="match status" value="1"/>
</dbReference>
<dbReference type="PANTHER" id="PTHR11070">
    <property type="entry name" value="UVRD / RECB / PCRA DNA HELICASE FAMILY MEMBER"/>
    <property type="match status" value="1"/>
</dbReference>
<dbReference type="GO" id="GO:0043138">
    <property type="term" value="F:3'-5' DNA helicase activity"/>
    <property type="evidence" value="ECO:0007669"/>
    <property type="project" value="UniProtKB-EC"/>
</dbReference>
<proteinExistence type="inferred from homology"/>
<dbReference type="GO" id="GO:0003677">
    <property type="term" value="F:DNA binding"/>
    <property type="evidence" value="ECO:0007669"/>
    <property type="project" value="UniProtKB-KW"/>
</dbReference>
<reference evidence="18" key="1">
    <citation type="submission" date="2020-04" db="EMBL/GenBank/DDBJ databases">
        <authorList>
            <person name="Zhang T."/>
        </authorList>
    </citation>
    <scope>NUCLEOTIDE SEQUENCE</scope>
    <source>
        <strain evidence="18">HKST-UBA01</strain>
    </source>
</reference>
<comment type="similarity">
    <text evidence="1">Belongs to the helicase family. UvrD subfamily.</text>
</comment>
<dbReference type="InterPro" id="IPR011335">
    <property type="entry name" value="Restrct_endonuc-II-like"/>
</dbReference>
<evidence type="ECO:0000256" key="13">
    <source>
        <dbReference type="ARBA" id="ARBA00034808"/>
    </source>
</evidence>
<dbReference type="GO" id="GO:0000725">
    <property type="term" value="P:recombinational repair"/>
    <property type="evidence" value="ECO:0007669"/>
    <property type="project" value="TreeGrafter"/>
</dbReference>
<keyword evidence="5 15" id="KW-0378">Hydrolase</keyword>
<dbReference type="GO" id="GO:0004527">
    <property type="term" value="F:exonuclease activity"/>
    <property type="evidence" value="ECO:0007669"/>
    <property type="project" value="UniProtKB-KW"/>
</dbReference>
<evidence type="ECO:0000256" key="4">
    <source>
        <dbReference type="ARBA" id="ARBA00022763"/>
    </source>
</evidence>
<keyword evidence="8 15" id="KW-0067">ATP-binding</keyword>
<reference evidence="18" key="2">
    <citation type="journal article" date="2021" name="Microbiome">
        <title>Successional dynamics and alternative stable states in a saline activated sludge microbial community over 9 years.</title>
        <authorList>
            <person name="Wang Y."/>
            <person name="Ye J."/>
            <person name="Ju F."/>
            <person name="Liu L."/>
            <person name="Boyd J.A."/>
            <person name="Deng Y."/>
            <person name="Parks D.H."/>
            <person name="Jiang X."/>
            <person name="Yin X."/>
            <person name="Woodcroft B.J."/>
            <person name="Tyson G.W."/>
            <person name="Hugenholtz P."/>
            <person name="Polz M.F."/>
            <person name="Zhang T."/>
        </authorList>
    </citation>
    <scope>NUCLEOTIDE SEQUENCE</scope>
    <source>
        <strain evidence="18">HKST-UBA01</strain>
    </source>
</reference>
<evidence type="ECO:0000256" key="8">
    <source>
        <dbReference type="ARBA" id="ARBA00022840"/>
    </source>
</evidence>
<feature type="binding site" evidence="15">
    <location>
        <begin position="22"/>
        <end position="29"/>
    </location>
    <ligand>
        <name>ATP</name>
        <dbReference type="ChEBI" id="CHEBI:30616"/>
    </ligand>
</feature>
<name>A0A955LH77_UNCKA</name>
<dbReference type="Proteomes" id="UP000701698">
    <property type="component" value="Unassembled WGS sequence"/>
</dbReference>
<dbReference type="GO" id="GO:0005829">
    <property type="term" value="C:cytosol"/>
    <property type="evidence" value="ECO:0007669"/>
    <property type="project" value="TreeGrafter"/>
</dbReference>
<dbReference type="Gene3D" id="1.10.486.10">
    <property type="entry name" value="PCRA, domain 4"/>
    <property type="match status" value="1"/>
</dbReference>
<protein>
    <recommendedName>
        <fullName evidence="13">DNA 3'-5' helicase</fullName>
        <ecNumber evidence="13">5.6.2.4</ecNumber>
    </recommendedName>
</protein>
<dbReference type="GO" id="GO:0033202">
    <property type="term" value="C:DNA helicase complex"/>
    <property type="evidence" value="ECO:0007669"/>
    <property type="project" value="TreeGrafter"/>
</dbReference>
<dbReference type="InterPro" id="IPR038726">
    <property type="entry name" value="PDDEXK_AddAB-type"/>
</dbReference>
<evidence type="ECO:0000313" key="19">
    <source>
        <dbReference type="Proteomes" id="UP000701698"/>
    </source>
</evidence>
<dbReference type="Gene3D" id="3.40.50.300">
    <property type="entry name" value="P-loop containing nucleotide triphosphate hydrolases"/>
    <property type="match status" value="2"/>
</dbReference>
<dbReference type="InterPro" id="IPR014016">
    <property type="entry name" value="UvrD-like_ATP-bd"/>
</dbReference>
<evidence type="ECO:0000256" key="6">
    <source>
        <dbReference type="ARBA" id="ARBA00022806"/>
    </source>
</evidence>
<keyword evidence="3 15" id="KW-0547">Nucleotide-binding</keyword>
<dbReference type="Pfam" id="PF13361">
    <property type="entry name" value="UvrD_C"/>
    <property type="match status" value="1"/>
</dbReference>
<dbReference type="Gene3D" id="1.10.10.160">
    <property type="match status" value="1"/>
</dbReference>
<keyword evidence="4" id="KW-0227">DNA damage</keyword>
<evidence type="ECO:0000256" key="14">
    <source>
        <dbReference type="ARBA" id="ARBA00048988"/>
    </source>
</evidence>
<dbReference type="AlphaFoldDB" id="A0A955LH77"/>
<accession>A0A955LH77</accession>
<evidence type="ECO:0000256" key="10">
    <source>
        <dbReference type="ARBA" id="ARBA00023204"/>
    </source>
</evidence>
<dbReference type="InterPro" id="IPR027417">
    <property type="entry name" value="P-loop_NTPase"/>
</dbReference>
<dbReference type="InterPro" id="IPR000212">
    <property type="entry name" value="DNA_helicase_UvrD/REP"/>
</dbReference>
<dbReference type="EMBL" id="JAGQKX010000085">
    <property type="protein sequence ID" value="MCA9390398.1"/>
    <property type="molecule type" value="Genomic_DNA"/>
</dbReference>
<evidence type="ECO:0000256" key="2">
    <source>
        <dbReference type="ARBA" id="ARBA00022722"/>
    </source>
</evidence>
<gene>
    <name evidence="18" type="ORF">KC571_03260</name>
</gene>
<dbReference type="Pfam" id="PF00580">
    <property type="entry name" value="UvrD-helicase"/>
    <property type="match status" value="1"/>
</dbReference>
<dbReference type="Pfam" id="PF12705">
    <property type="entry name" value="PDDEXK_1"/>
    <property type="match status" value="1"/>
</dbReference>
<evidence type="ECO:0000256" key="15">
    <source>
        <dbReference type="PROSITE-ProRule" id="PRU00560"/>
    </source>
</evidence>
<evidence type="ECO:0000256" key="11">
    <source>
        <dbReference type="ARBA" id="ARBA00023235"/>
    </source>
</evidence>
<evidence type="ECO:0000256" key="5">
    <source>
        <dbReference type="ARBA" id="ARBA00022801"/>
    </source>
</evidence>
<evidence type="ECO:0000256" key="1">
    <source>
        <dbReference type="ARBA" id="ARBA00009922"/>
    </source>
</evidence>
<comment type="caution">
    <text evidence="18">The sequence shown here is derived from an EMBL/GenBank/DDBJ whole genome shotgun (WGS) entry which is preliminary data.</text>
</comment>
<dbReference type="PROSITE" id="PS51217">
    <property type="entry name" value="UVRD_HELICASE_CTER"/>
    <property type="match status" value="1"/>
</dbReference>
<evidence type="ECO:0000256" key="12">
    <source>
        <dbReference type="ARBA" id="ARBA00034617"/>
    </source>
</evidence>
<evidence type="ECO:0000259" key="16">
    <source>
        <dbReference type="PROSITE" id="PS51198"/>
    </source>
</evidence>
<keyword evidence="9" id="KW-0238">DNA-binding</keyword>
<dbReference type="SUPFAM" id="SSF52540">
    <property type="entry name" value="P-loop containing nucleoside triphosphate hydrolases"/>
    <property type="match status" value="1"/>
</dbReference>
<dbReference type="GO" id="GO:0005524">
    <property type="term" value="F:ATP binding"/>
    <property type="evidence" value="ECO:0007669"/>
    <property type="project" value="UniProtKB-UniRule"/>
</dbReference>
<dbReference type="SUPFAM" id="SSF52980">
    <property type="entry name" value="Restriction endonuclease-like"/>
    <property type="match status" value="1"/>
</dbReference>
<keyword evidence="11" id="KW-0413">Isomerase</keyword>
<feature type="domain" description="UvrD-like helicase C-terminal" evidence="17">
    <location>
        <begin position="307"/>
        <end position="593"/>
    </location>
</feature>
<dbReference type="InterPro" id="IPR014017">
    <property type="entry name" value="DNA_helicase_UvrD-like_C"/>
</dbReference>